<accession>A0A1Y0I7I4</accession>
<dbReference type="EMBL" id="CP021425">
    <property type="protein sequence ID" value="ARU56467.1"/>
    <property type="molecule type" value="Genomic_DNA"/>
</dbReference>
<sequence>MKTCSILNWGESWELEYEVPLLSALASDIESVHTDLKCELDKASKECIFCEVIRADKIIAKICVDEHESGQPLYSVYLGSKEDEFHGFNKMTIISILSNYTDALPVKL</sequence>
<organism evidence="1 2">
    <name type="scientific">Oleiphilus messinensis</name>
    <dbReference type="NCBI Taxonomy" id="141451"/>
    <lineage>
        <taxon>Bacteria</taxon>
        <taxon>Pseudomonadati</taxon>
        <taxon>Pseudomonadota</taxon>
        <taxon>Gammaproteobacteria</taxon>
        <taxon>Oceanospirillales</taxon>
        <taxon>Oleiphilaceae</taxon>
        <taxon>Oleiphilus</taxon>
    </lineage>
</organism>
<proteinExistence type="predicted"/>
<gene>
    <name evidence="1" type="ORF">OLMES_2406</name>
</gene>
<dbReference type="RefSeq" id="WP_087461449.1">
    <property type="nucleotide sequence ID" value="NZ_CP021425.1"/>
</dbReference>
<keyword evidence="2" id="KW-1185">Reference proteome</keyword>
<name>A0A1Y0I7I4_9GAMM</name>
<dbReference type="Proteomes" id="UP000196027">
    <property type="component" value="Chromosome"/>
</dbReference>
<dbReference type="KEGG" id="ome:OLMES_2406"/>
<reference evidence="1 2" key="1">
    <citation type="submission" date="2017-05" db="EMBL/GenBank/DDBJ databases">
        <title>Genomic insights into alkan degradation activity of Oleiphilus messinensis.</title>
        <authorList>
            <person name="Kozyavkin S.A."/>
            <person name="Slesarev A.I."/>
            <person name="Golyshin P.N."/>
            <person name="Korzhenkov A."/>
            <person name="Golyshina O.N."/>
            <person name="Toshchakov S.V."/>
        </authorList>
    </citation>
    <scope>NUCLEOTIDE SEQUENCE [LARGE SCALE GENOMIC DNA]</scope>
    <source>
        <strain evidence="1 2">ME102</strain>
    </source>
</reference>
<protein>
    <submittedName>
        <fullName evidence="1">Uncharacterized protein</fullName>
    </submittedName>
</protein>
<evidence type="ECO:0000313" key="1">
    <source>
        <dbReference type="EMBL" id="ARU56467.1"/>
    </source>
</evidence>
<evidence type="ECO:0000313" key="2">
    <source>
        <dbReference type="Proteomes" id="UP000196027"/>
    </source>
</evidence>
<dbReference type="AlphaFoldDB" id="A0A1Y0I7I4"/>